<sequence length="91" mass="9925">MANRKPVWASTVAPAVKPSATSESFHHHQFIPNHTLLAADCARTYHTPSDGYSTSSYSIKLFSLPIAPEHTILPLMAKAPPHTQSNSSRCL</sequence>
<dbReference type="Proteomes" id="UP001283361">
    <property type="component" value="Unassembled WGS sequence"/>
</dbReference>
<gene>
    <name evidence="1" type="ORF">RRG08_061142</name>
</gene>
<evidence type="ECO:0000313" key="1">
    <source>
        <dbReference type="EMBL" id="KAK3690701.1"/>
    </source>
</evidence>
<name>A0AAE1CEN6_9GAST</name>
<accession>A0AAE1CEN6</accession>
<protein>
    <submittedName>
        <fullName evidence="1">Uncharacterized protein</fullName>
    </submittedName>
</protein>
<proteinExistence type="predicted"/>
<reference evidence="1" key="1">
    <citation type="journal article" date="2023" name="G3 (Bethesda)">
        <title>A reference genome for the long-term kleptoplast-retaining sea slug Elysia crispata morphotype clarki.</title>
        <authorList>
            <person name="Eastman K.E."/>
            <person name="Pendleton A.L."/>
            <person name="Shaikh M.A."/>
            <person name="Suttiyut T."/>
            <person name="Ogas R."/>
            <person name="Tomko P."/>
            <person name="Gavelis G."/>
            <person name="Widhalm J.R."/>
            <person name="Wisecaver J.H."/>
        </authorList>
    </citation>
    <scope>NUCLEOTIDE SEQUENCE</scope>
    <source>
        <strain evidence="1">ECLA1</strain>
    </source>
</reference>
<evidence type="ECO:0000313" key="2">
    <source>
        <dbReference type="Proteomes" id="UP001283361"/>
    </source>
</evidence>
<comment type="caution">
    <text evidence="1">The sequence shown here is derived from an EMBL/GenBank/DDBJ whole genome shotgun (WGS) entry which is preliminary data.</text>
</comment>
<dbReference type="AlphaFoldDB" id="A0AAE1CEN6"/>
<organism evidence="1 2">
    <name type="scientific">Elysia crispata</name>
    <name type="common">lettuce slug</name>
    <dbReference type="NCBI Taxonomy" id="231223"/>
    <lineage>
        <taxon>Eukaryota</taxon>
        <taxon>Metazoa</taxon>
        <taxon>Spiralia</taxon>
        <taxon>Lophotrochozoa</taxon>
        <taxon>Mollusca</taxon>
        <taxon>Gastropoda</taxon>
        <taxon>Heterobranchia</taxon>
        <taxon>Euthyneura</taxon>
        <taxon>Panpulmonata</taxon>
        <taxon>Sacoglossa</taxon>
        <taxon>Placobranchoidea</taxon>
        <taxon>Plakobranchidae</taxon>
        <taxon>Elysia</taxon>
    </lineage>
</organism>
<dbReference type="EMBL" id="JAWDGP010008107">
    <property type="protein sequence ID" value="KAK3690701.1"/>
    <property type="molecule type" value="Genomic_DNA"/>
</dbReference>
<keyword evidence="2" id="KW-1185">Reference proteome</keyword>